<comment type="catalytic activity">
    <reaction evidence="1">
        <text>ATP + protein L-histidine = ADP + protein N-phospho-L-histidine.</text>
        <dbReference type="EC" id="2.7.13.3"/>
    </reaction>
</comment>
<organism evidence="6 7">
    <name type="scientific">Candidatus Kerfeldbacteria bacterium CG08_land_8_20_14_0_20_40_16</name>
    <dbReference type="NCBI Taxonomy" id="2014244"/>
    <lineage>
        <taxon>Bacteria</taxon>
        <taxon>Candidatus Kerfeldiibacteriota</taxon>
    </lineage>
</organism>
<dbReference type="InterPro" id="IPR036890">
    <property type="entry name" value="HATPase_C_sf"/>
</dbReference>
<keyword evidence="3" id="KW-0808">Transferase</keyword>
<dbReference type="Proteomes" id="UP000231542">
    <property type="component" value="Unassembled WGS sequence"/>
</dbReference>
<evidence type="ECO:0000313" key="7">
    <source>
        <dbReference type="Proteomes" id="UP000231542"/>
    </source>
</evidence>
<keyword evidence="4" id="KW-0418">Kinase</keyword>
<evidence type="ECO:0000256" key="1">
    <source>
        <dbReference type="ARBA" id="ARBA00000085"/>
    </source>
</evidence>
<dbReference type="Gene3D" id="3.30.565.10">
    <property type="entry name" value="Histidine kinase-like ATPase, C-terminal domain"/>
    <property type="match status" value="1"/>
</dbReference>
<evidence type="ECO:0000256" key="3">
    <source>
        <dbReference type="ARBA" id="ARBA00022679"/>
    </source>
</evidence>
<dbReference type="AlphaFoldDB" id="A0A2H0YWG3"/>
<evidence type="ECO:0000256" key="2">
    <source>
        <dbReference type="ARBA" id="ARBA00012438"/>
    </source>
</evidence>
<proteinExistence type="predicted"/>
<dbReference type="SUPFAM" id="SSF55874">
    <property type="entry name" value="ATPase domain of HSP90 chaperone/DNA topoisomerase II/histidine kinase"/>
    <property type="match status" value="1"/>
</dbReference>
<comment type="caution">
    <text evidence="6">The sequence shown here is derived from an EMBL/GenBank/DDBJ whole genome shotgun (WGS) entry which is preliminary data.</text>
</comment>
<dbReference type="GO" id="GO:0005886">
    <property type="term" value="C:plasma membrane"/>
    <property type="evidence" value="ECO:0007669"/>
    <property type="project" value="TreeGrafter"/>
</dbReference>
<sequence>MRGSGISRLSPDGSGLGLFIARKIIDAHQGKIWVESEGAGKGSTFRFELPIK</sequence>
<dbReference type="InterPro" id="IPR003594">
    <property type="entry name" value="HATPase_dom"/>
</dbReference>
<feature type="domain" description="Histidine kinase" evidence="5">
    <location>
        <begin position="1"/>
        <end position="52"/>
    </location>
</feature>
<reference evidence="6 7" key="1">
    <citation type="submission" date="2017-09" db="EMBL/GenBank/DDBJ databases">
        <title>Depth-based differentiation of microbial function through sediment-hosted aquifers and enrichment of novel symbionts in the deep terrestrial subsurface.</title>
        <authorList>
            <person name="Probst A.J."/>
            <person name="Ladd B."/>
            <person name="Jarett J.K."/>
            <person name="Geller-Mcgrath D.E."/>
            <person name="Sieber C.M."/>
            <person name="Emerson J.B."/>
            <person name="Anantharaman K."/>
            <person name="Thomas B.C."/>
            <person name="Malmstrom R."/>
            <person name="Stieglmeier M."/>
            <person name="Klingl A."/>
            <person name="Woyke T."/>
            <person name="Ryan C.M."/>
            <person name="Banfield J.F."/>
        </authorList>
    </citation>
    <scope>NUCLEOTIDE SEQUENCE [LARGE SCALE GENOMIC DNA]</scope>
    <source>
        <strain evidence="6">CG08_land_8_20_14_0_20_40_16</strain>
    </source>
</reference>
<name>A0A2H0YWG3_9BACT</name>
<dbReference type="PANTHER" id="PTHR43047">
    <property type="entry name" value="TWO-COMPONENT HISTIDINE PROTEIN KINASE"/>
    <property type="match status" value="1"/>
</dbReference>
<evidence type="ECO:0000313" key="6">
    <source>
        <dbReference type="EMBL" id="PIS42776.1"/>
    </source>
</evidence>
<gene>
    <name evidence="6" type="ORF">COT24_01735</name>
</gene>
<dbReference type="Pfam" id="PF02518">
    <property type="entry name" value="HATPase_c"/>
    <property type="match status" value="1"/>
</dbReference>
<dbReference type="GO" id="GO:0000155">
    <property type="term" value="F:phosphorelay sensor kinase activity"/>
    <property type="evidence" value="ECO:0007669"/>
    <property type="project" value="TreeGrafter"/>
</dbReference>
<evidence type="ECO:0000259" key="5">
    <source>
        <dbReference type="PROSITE" id="PS50109"/>
    </source>
</evidence>
<dbReference type="PRINTS" id="PR00344">
    <property type="entry name" value="BCTRLSENSOR"/>
</dbReference>
<dbReference type="InterPro" id="IPR005467">
    <property type="entry name" value="His_kinase_dom"/>
</dbReference>
<dbReference type="PROSITE" id="PS50109">
    <property type="entry name" value="HIS_KIN"/>
    <property type="match status" value="1"/>
</dbReference>
<evidence type="ECO:0000256" key="4">
    <source>
        <dbReference type="ARBA" id="ARBA00022777"/>
    </source>
</evidence>
<dbReference type="EMBL" id="PEXU01000020">
    <property type="protein sequence ID" value="PIS42776.1"/>
    <property type="molecule type" value="Genomic_DNA"/>
</dbReference>
<accession>A0A2H0YWG3</accession>
<dbReference type="InterPro" id="IPR004358">
    <property type="entry name" value="Sig_transdc_His_kin-like_C"/>
</dbReference>
<dbReference type="GO" id="GO:0009927">
    <property type="term" value="F:histidine phosphotransfer kinase activity"/>
    <property type="evidence" value="ECO:0007669"/>
    <property type="project" value="TreeGrafter"/>
</dbReference>
<dbReference type="EC" id="2.7.13.3" evidence="2"/>
<protein>
    <recommendedName>
        <fullName evidence="2">histidine kinase</fullName>
        <ecNumber evidence="2">2.7.13.3</ecNumber>
    </recommendedName>
</protein>
<dbReference type="PANTHER" id="PTHR43047:SF72">
    <property type="entry name" value="OSMOSENSING HISTIDINE PROTEIN KINASE SLN1"/>
    <property type="match status" value="1"/>
</dbReference>